<accession>A0A2H0W8L5</accession>
<name>A0A2H0W8L5_9BACT</name>
<feature type="region of interest" description="Disordered" evidence="1">
    <location>
        <begin position="1"/>
        <end position="24"/>
    </location>
</feature>
<dbReference type="AlphaFoldDB" id="A0A2H0W8L5"/>
<evidence type="ECO:0000313" key="3">
    <source>
        <dbReference type="EMBL" id="PIS07707.1"/>
    </source>
</evidence>
<organism evidence="3 4">
    <name type="scientific">Candidatus Berkelbacteria bacterium CG10_big_fil_rev_8_21_14_0_10_43_13</name>
    <dbReference type="NCBI Taxonomy" id="1974514"/>
    <lineage>
        <taxon>Bacteria</taxon>
        <taxon>Candidatus Berkelbacteria</taxon>
    </lineage>
</organism>
<dbReference type="EMBL" id="PEZW01000014">
    <property type="protein sequence ID" value="PIS07707.1"/>
    <property type="molecule type" value="Genomic_DNA"/>
</dbReference>
<reference evidence="4" key="1">
    <citation type="submission" date="2017-09" db="EMBL/GenBank/DDBJ databases">
        <title>Depth-based differentiation of microbial function through sediment-hosted aquifers and enrichment of novel symbionts in the deep terrestrial subsurface.</title>
        <authorList>
            <person name="Probst A.J."/>
            <person name="Ladd B."/>
            <person name="Jarett J.K."/>
            <person name="Geller-Mcgrath D.E."/>
            <person name="Sieber C.M.K."/>
            <person name="Emerson J.B."/>
            <person name="Anantharaman K."/>
            <person name="Thomas B.C."/>
            <person name="Malmstrom R."/>
            <person name="Stieglmeier M."/>
            <person name="Klingl A."/>
            <person name="Woyke T."/>
            <person name="Ryan C.M."/>
            <person name="Banfield J.F."/>
        </authorList>
    </citation>
    <scope>NUCLEOTIDE SEQUENCE [LARGE SCALE GENOMIC DNA]</scope>
</reference>
<gene>
    <name evidence="3" type="ORF">COT78_01915</name>
</gene>
<dbReference type="InterPro" id="IPR025868">
    <property type="entry name" value="Zn_ribbon_dom_put"/>
</dbReference>
<evidence type="ECO:0000259" key="2">
    <source>
        <dbReference type="Pfam" id="PF12674"/>
    </source>
</evidence>
<dbReference type="Proteomes" id="UP000231382">
    <property type="component" value="Unassembled WGS sequence"/>
</dbReference>
<evidence type="ECO:0000256" key="1">
    <source>
        <dbReference type="SAM" id="MobiDB-lite"/>
    </source>
</evidence>
<protein>
    <recommendedName>
        <fullName evidence="2">Putative zinc ribbon domain-containing protein</fullName>
    </recommendedName>
</protein>
<evidence type="ECO:0000313" key="4">
    <source>
        <dbReference type="Proteomes" id="UP000231382"/>
    </source>
</evidence>
<sequence length="88" mass="10050">MEKNNFCQSCGYPMEKDKNGGGTNADGSLSEKYCSMCYRNGKFLSPPEINTAKKFQNFCIQEMKKDGMNGILAWILTRGIPKLERWKK</sequence>
<proteinExistence type="predicted"/>
<feature type="domain" description="Putative zinc ribbon" evidence="2">
    <location>
        <begin position="6"/>
        <end position="87"/>
    </location>
</feature>
<dbReference type="Pfam" id="PF12674">
    <property type="entry name" value="Zn_ribbon_2"/>
    <property type="match status" value="1"/>
</dbReference>
<comment type="caution">
    <text evidence="3">The sequence shown here is derived from an EMBL/GenBank/DDBJ whole genome shotgun (WGS) entry which is preliminary data.</text>
</comment>